<reference evidence="3 4" key="1">
    <citation type="submission" date="2024-06" db="EMBL/GenBank/DDBJ databases">
        <title>Complete genome of Phlyctema vagabunda strain 19-DSS-EL-015.</title>
        <authorList>
            <person name="Fiorenzani C."/>
        </authorList>
    </citation>
    <scope>NUCLEOTIDE SEQUENCE [LARGE SCALE GENOMIC DNA]</scope>
    <source>
        <strain evidence="3 4">19-DSS-EL-015</strain>
    </source>
</reference>
<evidence type="ECO:0000313" key="3">
    <source>
        <dbReference type="EMBL" id="KAL3428389.1"/>
    </source>
</evidence>
<feature type="domain" description="PAS" evidence="2">
    <location>
        <begin position="1"/>
        <end position="48"/>
    </location>
</feature>
<dbReference type="Gene3D" id="3.30.450.20">
    <property type="entry name" value="PAS domain"/>
    <property type="match status" value="1"/>
</dbReference>
<organism evidence="3 4">
    <name type="scientific">Phlyctema vagabunda</name>
    <dbReference type="NCBI Taxonomy" id="108571"/>
    <lineage>
        <taxon>Eukaryota</taxon>
        <taxon>Fungi</taxon>
        <taxon>Dikarya</taxon>
        <taxon>Ascomycota</taxon>
        <taxon>Pezizomycotina</taxon>
        <taxon>Leotiomycetes</taxon>
        <taxon>Helotiales</taxon>
        <taxon>Dermateaceae</taxon>
        <taxon>Phlyctema</taxon>
    </lineage>
</organism>
<evidence type="ECO:0000259" key="2">
    <source>
        <dbReference type="PROSITE" id="PS50112"/>
    </source>
</evidence>
<feature type="compositionally biased region" description="Polar residues" evidence="1">
    <location>
        <begin position="275"/>
        <end position="292"/>
    </location>
</feature>
<dbReference type="SMART" id="SM00091">
    <property type="entry name" value="PAS"/>
    <property type="match status" value="2"/>
</dbReference>
<dbReference type="Proteomes" id="UP001629113">
    <property type="component" value="Unassembled WGS sequence"/>
</dbReference>
<dbReference type="EMBL" id="JBFCZG010000001">
    <property type="protein sequence ID" value="KAL3428389.1"/>
    <property type="molecule type" value="Genomic_DNA"/>
</dbReference>
<accession>A0ABR4PYC2</accession>
<gene>
    <name evidence="3" type="ORF">PVAG01_01898</name>
</gene>
<feature type="region of interest" description="Disordered" evidence="1">
    <location>
        <begin position="612"/>
        <end position="670"/>
    </location>
</feature>
<keyword evidence="4" id="KW-1185">Reference proteome</keyword>
<feature type="region of interest" description="Disordered" evidence="1">
    <location>
        <begin position="236"/>
        <end position="331"/>
    </location>
</feature>
<feature type="compositionally biased region" description="Low complexity" evidence="1">
    <location>
        <begin position="306"/>
        <end position="319"/>
    </location>
</feature>
<dbReference type="InterPro" id="IPR035965">
    <property type="entry name" value="PAS-like_dom_sf"/>
</dbReference>
<proteinExistence type="predicted"/>
<sequence length="670" mass="75441">METTFMTIHNLSPEANIQWASESITEVLGYQPDEVIGRTCFDYFHPDEIPFARKVHSNGVMLDKAAVLHYARIKSRDGQWVGCECVFTIVHDVLIACTSIYRQSENNERRAAIAPTIRRLFASSPKDPRYHMLEELSVKFRTSPQAAIREPRAALILNRFSRELFVLYATNAVSDILGVTPDQLRGKAFYECIQENCLPEAIRCLESAKANDSIAYLRFWYRNPRHAEDLAQQDENMQDADAVHSSDSEDGGVVLEGSVPPRDFSISGDDRMRHSSSVESHPPTQRTSSGDSSDADRPAETVFDGVQESRSSTSSVVMSPRQRRSARPADRAPEPFEIEAVISCTSDGLVVVLRRARPLVPEPHRGIAVPRYPNGLFAAPWGANPIRPHQFQADDPRLGFQHGLSPQPARQAEVGGPAPDQFMMAIREVAVFAWSLAGINGNIAAYGRGTPRGESQPPAGLPVWDPHAQPGYYPPENQAAQRWMHVDERTTQMGHESRLPYQFRWHQEQNLRYHPGYGLGLHRPVERPVQQGSWSGQAYRNPGYDVYYNFYNQNNHSRTQSEVEPQNRYERDIGNRQNQMAGYASPIERDQVTHGQHYNQGINQGQSYNQENVQRNQGQQYSQENGHYRGQSGQTDQGLGWNMNSGNAQVNPPAQGPNEGVHGNQYWRQG</sequence>
<dbReference type="NCBIfam" id="TIGR00229">
    <property type="entry name" value="sensory_box"/>
    <property type="match status" value="1"/>
</dbReference>
<feature type="compositionally biased region" description="Polar residues" evidence="1">
    <location>
        <begin position="612"/>
        <end position="652"/>
    </location>
</feature>
<dbReference type="CDD" id="cd00130">
    <property type="entry name" value="PAS"/>
    <property type="match status" value="2"/>
</dbReference>
<evidence type="ECO:0000313" key="4">
    <source>
        <dbReference type="Proteomes" id="UP001629113"/>
    </source>
</evidence>
<dbReference type="InterPro" id="IPR013655">
    <property type="entry name" value="PAS_fold_3"/>
</dbReference>
<name>A0ABR4PYC2_9HELO</name>
<dbReference type="InterPro" id="IPR000014">
    <property type="entry name" value="PAS"/>
</dbReference>
<protein>
    <recommendedName>
        <fullName evidence="2">PAS domain-containing protein</fullName>
    </recommendedName>
</protein>
<comment type="caution">
    <text evidence="3">The sequence shown here is derived from an EMBL/GenBank/DDBJ whole genome shotgun (WGS) entry which is preliminary data.</text>
</comment>
<evidence type="ECO:0000256" key="1">
    <source>
        <dbReference type="SAM" id="MobiDB-lite"/>
    </source>
</evidence>
<dbReference type="Pfam" id="PF08447">
    <property type="entry name" value="PAS_3"/>
    <property type="match status" value="1"/>
</dbReference>
<dbReference type="SUPFAM" id="SSF55785">
    <property type="entry name" value="PYP-like sensor domain (PAS domain)"/>
    <property type="match status" value="2"/>
</dbReference>
<dbReference type="PROSITE" id="PS50112">
    <property type="entry name" value="PAS"/>
    <property type="match status" value="1"/>
</dbReference>